<name>T1JD86_STRMM</name>
<dbReference type="Pfam" id="PF02931">
    <property type="entry name" value="Neur_chan_LBD"/>
    <property type="match status" value="1"/>
</dbReference>
<dbReference type="EMBL" id="JH432100">
    <property type="status" value="NOT_ANNOTATED_CDS"/>
    <property type="molecule type" value="Genomic_DNA"/>
</dbReference>
<evidence type="ECO:0000256" key="2">
    <source>
        <dbReference type="ARBA" id="ARBA00004236"/>
    </source>
</evidence>
<feature type="domain" description="Neurotransmitter-gated ion-channel ligand-binding" evidence="12">
    <location>
        <begin position="80"/>
        <end position="273"/>
    </location>
</feature>
<sequence>MDQNKPKILFTIVSVNKFNKFCCSEKKLQQFSERVLLSEKAFAAVDCDACAERNENHHRKKPFLPQNYSSLSPSLNGCNNHSHTTISVIWNLKIRGILILSAKHMDFTVDAEVEVYWMDNLLQNLKIDKGLMILPNDISDKMFAPIFEFTNCNACNREIIDPRTSALRIANWKQTVLTAFSFRQKISFNCLFDLSRYPFDSLYTAVWIGHVNVTYDDDLIFYKNFDAKKMTMPSEFQLKQIEILETRCDVIEKANYKPLKRFCFSYKFTFKRTILQNVLIIFLPSSLIVMLSWISFWLDVELAAPRVALGQTSLLTLAAQFNSMQNNLPPISSVKAIDIWMFMCIFMAFASIVEYAVAFNYKKQNPQPQQRNNTHIKVYNRQVMKQLYDENNKRNEILYNNCVRDETRASAIVNPVQHREISRHITPNLAKKQNKPCNGIFDQHKKSFINPDPDPIHHIYIGS</sequence>
<keyword evidence="4" id="KW-1003">Cell membrane</keyword>
<dbReference type="Gene3D" id="2.70.170.10">
    <property type="entry name" value="Neurotransmitter-gated ion-channel ligand-binding domain"/>
    <property type="match status" value="1"/>
</dbReference>
<feature type="transmembrane region" description="Helical" evidence="11">
    <location>
        <begin position="339"/>
        <end position="361"/>
    </location>
</feature>
<dbReference type="InterPro" id="IPR006029">
    <property type="entry name" value="Neurotrans-gated_channel_TM"/>
</dbReference>
<dbReference type="PANTHER" id="PTHR18945">
    <property type="entry name" value="NEUROTRANSMITTER GATED ION CHANNEL"/>
    <property type="match status" value="1"/>
</dbReference>
<dbReference type="Pfam" id="PF02932">
    <property type="entry name" value="Neur_chan_memb"/>
    <property type="match status" value="1"/>
</dbReference>
<feature type="domain" description="Neurotransmitter-gated ion-channel transmembrane" evidence="13">
    <location>
        <begin position="282"/>
        <end position="410"/>
    </location>
</feature>
<protein>
    <recommendedName>
        <fullName evidence="16">Neurotransmitter-gated ion-channel transmembrane domain-containing protein</fullName>
    </recommendedName>
</protein>
<dbReference type="CDD" id="cd19049">
    <property type="entry name" value="LGIC_TM_anion"/>
    <property type="match status" value="1"/>
</dbReference>
<dbReference type="STRING" id="126957.T1JD86"/>
<evidence type="ECO:0000256" key="9">
    <source>
        <dbReference type="ARBA" id="ARBA00023136"/>
    </source>
</evidence>
<evidence type="ECO:0000259" key="13">
    <source>
        <dbReference type="Pfam" id="PF02932"/>
    </source>
</evidence>
<dbReference type="SUPFAM" id="SSF63712">
    <property type="entry name" value="Nicotinic receptor ligand binding domain-like"/>
    <property type="match status" value="1"/>
</dbReference>
<dbReference type="Proteomes" id="UP000014500">
    <property type="component" value="Unassembled WGS sequence"/>
</dbReference>
<dbReference type="InterPro" id="IPR006028">
    <property type="entry name" value="GABAA/Glycine_rcpt"/>
</dbReference>
<dbReference type="GO" id="GO:0005254">
    <property type="term" value="F:chloride channel activity"/>
    <property type="evidence" value="ECO:0007669"/>
    <property type="project" value="UniProtKB-ARBA"/>
</dbReference>
<keyword evidence="5 11" id="KW-0812">Transmembrane</keyword>
<evidence type="ECO:0000256" key="3">
    <source>
        <dbReference type="ARBA" id="ARBA00022448"/>
    </source>
</evidence>
<dbReference type="AlphaFoldDB" id="T1JD86"/>
<dbReference type="PRINTS" id="PR00253">
    <property type="entry name" value="GABAARECEPTR"/>
</dbReference>
<evidence type="ECO:0000256" key="4">
    <source>
        <dbReference type="ARBA" id="ARBA00022475"/>
    </source>
</evidence>
<dbReference type="GO" id="GO:0005230">
    <property type="term" value="F:extracellular ligand-gated monoatomic ion channel activity"/>
    <property type="evidence" value="ECO:0007669"/>
    <property type="project" value="InterPro"/>
</dbReference>
<evidence type="ECO:0000256" key="10">
    <source>
        <dbReference type="ARBA" id="ARBA00023303"/>
    </source>
</evidence>
<dbReference type="InterPro" id="IPR006202">
    <property type="entry name" value="Neur_chan_lig-bd"/>
</dbReference>
<evidence type="ECO:0000256" key="8">
    <source>
        <dbReference type="ARBA" id="ARBA00023065"/>
    </source>
</evidence>
<dbReference type="InterPro" id="IPR036719">
    <property type="entry name" value="Neuro-gated_channel_TM_sf"/>
</dbReference>
<evidence type="ECO:0000313" key="15">
    <source>
        <dbReference type="Proteomes" id="UP000014500"/>
    </source>
</evidence>
<evidence type="ECO:0000256" key="6">
    <source>
        <dbReference type="ARBA" id="ARBA00022729"/>
    </source>
</evidence>
<dbReference type="InterPro" id="IPR036734">
    <property type="entry name" value="Neur_chan_lig-bd_sf"/>
</dbReference>
<dbReference type="EnsemblMetazoa" id="SMAR011762-RA">
    <property type="protein sequence ID" value="SMAR011762-PA"/>
    <property type="gene ID" value="SMAR011762"/>
</dbReference>
<evidence type="ECO:0000259" key="12">
    <source>
        <dbReference type="Pfam" id="PF02931"/>
    </source>
</evidence>
<feature type="transmembrane region" description="Helical" evidence="11">
    <location>
        <begin position="274"/>
        <end position="298"/>
    </location>
</feature>
<reference evidence="15" key="1">
    <citation type="submission" date="2011-05" db="EMBL/GenBank/DDBJ databases">
        <authorList>
            <person name="Richards S.R."/>
            <person name="Qu J."/>
            <person name="Jiang H."/>
            <person name="Jhangiani S.N."/>
            <person name="Agravi P."/>
            <person name="Goodspeed R."/>
            <person name="Gross S."/>
            <person name="Mandapat C."/>
            <person name="Jackson L."/>
            <person name="Mathew T."/>
            <person name="Pu L."/>
            <person name="Thornton R."/>
            <person name="Saada N."/>
            <person name="Wilczek-Boney K.B."/>
            <person name="Lee S."/>
            <person name="Kovar C."/>
            <person name="Wu Y."/>
            <person name="Scherer S.E."/>
            <person name="Worley K.C."/>
            <person name="Muzny D.M."/>
            <person name="Gibbs R."/>
        </authorList>
    </citation>
    <scope>NUCLEOTIDE SEQUENCE</scope>
    <source>
        <strain evidence="15">Brora</strain>
    </source>
</reference>
<dbReference type="InterPro" id="IPR038050">
    <property type="entry name" value="Neuro_actylchol_rec"/>
</dbReference>
<keyword evidence="15" id="KW-1185">Reference proteome</keyword>
<dbReference type="PhylomeDB" id="T1JD86"/>
<proteinExistence type="predicted"/>
<evidence type="ECO:0008006" key="16">
    <source>
        <dbReference type="Google" id="ProtNLM"/>
    </source>
</evidence>
<dbReference type="Gene3D" id="1.20.58.390">
    <property type="entry name" value="Neurotransmitter-gated ion-channel transmembrane domain"/>
    <property type="match status" value="1"/>
</dbReference>
<accession>T1JD86</accession>
<keyword evidence="6" id="KW-0732">Signal</keyword>
<dbReference type="GO" id="GO:0005886">
    <property type="term" value="C:plasma membrane"/>
    <property type="evidence" value="ECO:0007669"/>
    <property type="project" value="UniProtKB-SubCell"/>
</dbReference>
<keyword evidence="9 11" id="KW-0472">Membrane</keyword>
<organism evidence="14 15">
    <name type="scientific">Strigamia maritima</name>
    <name type="common">European centipede</name>
    <name type="synonym">Geophilus maritimus</name>
    <dbReference type="NCBI Taxonomy" id="126957"/>
    <lineage>
        <taxon>Eukaryota</taxon>
        <taxon>Metazoa</taxon>
        <taxon>Ecdysozoa</taxon>
        <taxon>Arthropoda</taxon>
        <taxon>Myriapoda</taxon>
        <taxon>Chilopoda</taxon>
        <taxon>Pleurostigmophora</taxon>
        <taxon>Geophilomorpha</taxon>
        <taxon>Linotaeniidae</taxon>
        <taxon>Strigamia</taxon>
    </lineage>
</organism>
<dbReference type="HOGENOM" id="CLU_590982_0_0_1"/>
<dbReference type="SUPFAM" id="SSF90112">
    <property type="entry name" value="Neurotransmitter-gated ion-channel transmembrane pore"/>
    <property type="match status" value="1"/>
</dbReference>
<comment type="subcellular location">
    <subcellularLocation>
        <location evidence="2">Cell membrane</location>
    </subcellularLocation>
    <subcellularLocation>
        <location evidence="1">Membrane</location>
        <topology evidence="1">Multi-pass membrane protein</topology>
    </subcellularLocation>
</comment>
<evidence type="ECO:0000256" key="7">
    <source>
        <dbReference type="ARBA" id="ARBA00022989"/>
    </source>
</evidence>
<keyword evidence="7 11" id="KW-1133">Transmembrane helix</keyword>
<evidence type="ECO:0000256" key="11">
    <source>
        <dbReference type="SAM" id="Phobius"/>
    </source>
</evidence>
<dbReference type="GO" id="GO:0099095">
    <property type="term" value="F:ligand-gated monoatomic anion channel activity"/>
    <property type="evidence" value="ECO:0007669"/>
    <property type="project" value="UniProtKB-ARBA"/>
</dbReference>
<keyword evidence="10" id="KW-0407">Ion channel</keyword>
<dbReference type="eggNOG" id="KOG3643">
    <property type="taxonomic scope" value="Eukaryota"/>
</dbReference>
<keyword evidence="8" id="KW-0406">Ion transport</keyword>
<evidence type="ECO:0000313" key="14">
    <source>
        <dbReference type="EnsemblMetazoa" id="SMAR011762-PA"/>
    </source>
</evidence>
<keyword evidence="3" id="KW-0813">Transport</keyword>
<dbReference type="InterPro" id="IPR006201">
    <property type="entry name" value="Neur_channel"/>
</dbReference>
<evidence type="ECO:0000256" key="5">
    <source>
        <dbReference type="ARBA" id="ARBA00022692"/>
    </source>
</evidence>
<evidence type="ECO:0000256" key="1">
    <source>
        <dbReference type="ARBA" id="ARBA00004141"/>
    </source>
</evidence>
<dbReference type="GO" id="GO:0004888">
    <property type="term" value="F:transmembrane signaling receptor activity"/>
    <property type="evidence" value="ECO:0007669"/>
    <property type="project" value="InterPro"/>
</dbReference>
<reference evidence="14" key="2">
    <citation type="submission" date="2015-02" db="UniProtKB">
        <authorList>
            <consortium name="EnsemblMetazoa"/>
        </authorList>
    </citation>
    <scope>IDENTIFICATION</scope>
</reference>